<dbReference type="InterPro" id="IPR016025">
    <property type="entry name" value="Clathrin_H-chain_N"/>
</dbReference>
<dbReference type="Gene3D" id="1.25.40.730">
    <property type="match status" value="1"/>
</dbReference>
<dbReference type="PANTHER" id="PTHR10292">
    <property type="entry name" value="CLATHRIN HEAVY CHAIN RELATED"/>
    <property type="match status" value="1"/>
</dbReference>
<dbReference type="InterPro" id="IPR011990">
    <property type="entry name" value="TPR-like_helical_dom_sf"/>
</dbReference>
<dbReference type="STRING" id="796925.A0A137P9F1"/>
<dbReference type="GO" id="GO:0006895">
    <property type="term" value="P:Golgi to endosome transport"/>
    <property type="evidence" value="ECO:0007669"/>
    <property type="project" value="TreeGrafter"/>
</dbReference>
<name>A0A137P9F1_CONC2</name>
<evidence type="ECO:0000313" key="11">
    <source>
        <dbReference type="Proteomes" id="UP000070444"/>
    </source>
</evidence>
<dbReference type="Pfam" id="PF09268">
    <property type="entry name" value="Clathrin-link"/>
    <property type="match status" value="1"/>
</dbReference>
<dbReference type="FunFam" id="1.25.40.10:FF:000001">
    <property type="entry name" value="Clathrin heavy chain"/>
    <property type="match status" value="1"/>
</dbReference>
<evidence type="ECO:0000256" key="7">
    <source>
        <dbReference type="PROSITE-ProRule" id="PRU01006"/>
    </source>
</evidence>
<sequence>MSDPNLPIRFQEHVQLTALGINPAAIGFNTLTMESDKYICVRENNGDQNQVVVVDLSDVNNLLKKPITADSAVMHPAHKVLALKAGTQLQIFNLDARVKVKSHVMTEEVVFWKWVNNSMLGLVTERSVYHWSIENDGPPVKVFERHSNLNGSQIINYRVNKQGNWMMLIGISAQQNRVVGAMQLYNKDRNVSQPIEAHAASFAEFKLDGATSNTKLFSFAVRSATGAKLHIVEIDHDDSNPVFTKRAIDIHFPAEATNDFPVAMQISEKYSIIYLVTKYGFIHLYYLETGELIYSGRISGDTIFVTSELEELSGVIGVNRKGQVLSVSLNTDTIVPYIMKNIGNVDLALKIASRCNLPGADDLYVQKFQQLLNTGAYAEAAKVAATSPNGILRTSNTIQTFKNLPATQGQTAPILQYFGILLERGELNANESIELARPVLQQGRKQLLEKWLKENKLECSEELGDIVKQFDATLALSVYLRANIPNKVVSCFAETKQYPKIILYAKKVGYQPDYVFLLQHVLRTDPDKASEFASLLVNDEQGPLVDIERIMDLFNQFNLIQPATSFLLDALKENKPEQGHLQTRLLEMTLLNAPQVADAILSNKMFTHYDRNSVAQLCEKAGLYQRALEHYSDVADIKRTIVHTHLLNPDWVVGFFGQMSVEQSLECLHEMLNVNIRQNLQLVIQIATKYSDQLQASNLIKLFESFNTSEGLYYYLGSIVNTSEDPDVHFKYIEAACKSGQMKEVERICRESNHYDAEKVKNFLKESNLPDLLPLIVVCDRFDFVHDLVLYLYKNAFYKYIEIYVQKVNPSRTPVVIGGLLDVDCDENIIKNLLMSVSNPFPIDELVEEVEKRNRLNILRPWLEVKLNQNSQDTAVFNALAMIYIDSNNNPEQFLRNNQLYNHRVVGRYCEKRDPNLAYVAYEMGQCDAELIQLTNDNGMHKHQARYLVQRQDLNLWQQVLDPSNTHRKLVVDQVVSTAVPEAQNSEQVSTTVKAFMSAELPRELIDLLEKIILEPSQFNNSQTLQNLLIFTAIQVDQSKVMNYIQNLSSYDAPEIANNAIEHQLYEEAFTVYKKYGVSIDAIGVLIDYIKNIDRAYEFAESCNLPPVWSKLAKAQLEHIQVKEAIDSYIKANDPSNYRDVIQTAQSIEAYEDLVRYLVMARVQAREAAIDSELLFAYAKTNRLSDMDILLSGPNIAQIQSIGDRCYSQGLYQAAKLLFTSISNWGALASTLVRLGEYSSAVESARKANNTRVWRQVNEVCIEQGEFRLAQICGLNLIIHAEELQDLIKLYEVKGYVNELISLLEAGLGLERAHMGMFTELTYLYTRYQPNSVMSHLEHYWSRINISKAIGYCKEAHLWAELCFLYTHYEEYDNAINGFIEYSGVAWDHIKFKEVIVKVSNLELYYKAIQFYISEQPSLINELMHVLIPRIDHARAIQLFQQNKHIPLVKPYLIEAQKSNNRSVNTTYNSLLIDEEDYEKLRHSIDNFDNFDSLELAGRLEKHEILEFRRIASHLFKKNKRWAQSIALSKQDNLHKDVIETARDSKDSEIAEGVLKYFIELGSHESFAATLYICYDLVRPDAVLELAWRHRVSEHAMPYIIQIVKEYTQKIDNLDKIEKERAKRDEARKLQEQSAPIIQPGALGNPLMITGSSQ</sequence>
<feature type="repeat" description="CHCR" evidence="7">
    <location>
        <begin position="1424"/>
        <end position="1567"/>
    </location>
</feature>
<dbReference type="InterPro" id="IPR015348">
    <property type="entry name" value="Clathrin_H-chain_linker_core"/>
</dbReference>
<proteinExistence type="inferred from homology"/>
<keyword evidence="11" id="KW-1185">Reference proteome</keyword>
<dbReference type="PIRSF" id="PIRSF002290">
    <property type="entry name" value="Clathrin_H_chain"/>
    <property type="match status" value="1"/>
</dbReference>
<dbReference type="Gene3D" id="2.130.10.110">
    <property type="entry name" value="Clathrin heavy-chain terminal domain"/>
    <property type="match status" value="1"/>
</dbReference>
<dbReference type="Proteomes" id="UP000070444">
    <property type="component" value="Unassembled WGS sequence"/>
</dbReference>
<feature type="repeat" description="CHCR" evidence="7">
    <location>
        <begin position="687"/>
        <end position="829"/>
    </location>
</feature>
<dbReference type="FunFam" id="2.130.10.110:FF:000003">
    <property type="entry name" value="Clathrin heavy chain"/>
    <property type="match status" value="1"/>
</dbReference>
<dbReference type="PANTHER" id="PTHR10292:SF1">
    <property type="entry name" value="CLATHRIN HEAVY CHAIN"/>
    <property type="match status" value="1"/>
</dbReference>
<dbReference type="GO" id="GO:0006898">
    <property type="term" value="P:receptor-mediated endocytosis"/>
    <property type="evidence" value="ECO:0007669"/>
    <property type="project" value="TreeGrafter"/>
</dbReference>
<dbReference type="Pfam" id="PF00637">
    <property type="entry name" value="Clathrin"/>
    <property type="match status" value="7"/>
</dbReference>
<dbReference type="Pfam" id="PF01394">
    <property type="entry name" value="Clathrin_propel"/>
    <property type="match status" value="3"/>
</dbReference>
<evidence type="ECO:0000313" key="10">
    <source>
        <dbReference type="EMBL" id="KXN71574.1"/>
    </source>
</evidence>
<accession>A0A137P9F1</accession>
<dbReference type="GO" id="GO:0005198">
    <property type="term" value="F:structural molecule activity"/>
    <property type="evidence" value="ECO:0007669"/>
    <property type="project" value="InterPro"/>
</dbReference>
<dbReference type="GO" id="GO:0032051">
    <property type="term" value="F:clathrin light chain binding"/>
    <property type="evidence" value="ECO:0007669"/>
    <property type="project" value="InterPro"/>
</dbReference>
<feature type="region of interest" description="Disordered" evidence="8">
    <location>
        <begin position="1626"/>
        <end position="1645"/>
    </location>
</feature>
<dbReference type="SUPFAM" id="SSF48371">
    <property type="entry name" value="ARM repeat"/>
    <property type="match status" value="6"/>
</dbReference>
<gene>
    <name evidence="10" type="ORF">CONCODRAFT_38199</name>
</gene>
<dbReference type="GO" id="GO:0030132">
    <property type="term" value="C:clathrin coat of coated pit"/>
    <property type="evidence" value="ECO:0007669"/>
    <property type="project" value="InterPro"/>
</dbReference>
<dbReference type="FunFam" id="1.25.40.10:FF:000002">
    <property type="entry name" value="Clathrin heavy chain"/>
    <property type="match status" value="1"/>
</dbReference>
<protein>
    <recommendedName>
        <fullName evidence="6">Clathrin heavy chain</fullName>
    </recommendedName>
</protein>
<dbReference type="FunFam" id="1.25.40.10:FF:000009">
    <property type="entry name" value="Clathrin heavy chain"/>
    <property type="match status" value="1"/>
</dbReference>
<keyword evidence="4 6" id="KW-0168">Coated pit</keyword>
<evidence type="ECO:0000256" key="8">
    <source>
        <dbReference type="SAM" id="MobiDB-lite"/>
    </source>
</evidence>
<dbReference type="GO" id="GO:0071439">
    <property type="term" value="C:clathrin complex"/>
    <property type="evidence" value="ECO:0007669"/>
    <property type="project" value="InterPro"/>
</dbReference>
<dbReference type="InterPro" id="IPR055358">
    <property type="entry name" value="CHCR"/>
</dbReference>
<reference evidence="10 11" key="1">
    <citation type="journal article" date="2015" name="Genome Biol. Evol.">
        <title>Phylogenomic analyses indicate that early fungi evolved digesting cell walls of algal ancestors of land plants.</title>
        <authorList>
            <person name="Chang Y."/>
            <person name="Wang S."/>
            <person name="Sekimoto S."/>
            <person name="Aerts A.L."/>
            <person name="Choi C."/>
            <person name="Clum A."/>
            <person name="LaButti K.M."/>
            <person name="Lindquist E.A."/>
            <person name="Yee Ngan C."/>
            <person name="Ohm R.A."/>
            <person name="Salamov A.A."/>
            <person name="Grigoriev I.V."/>
            <person name="Spatafora J.W."/>
            <person name="Berbee M.L."/>
        </authorList>
    </citation>
    <scope>NUCLEOTIDE SEQUENCE [LARGE SCALE GENOMIC DNA]</scope>
    <source>
        <strain evidence="10 11">NRRL 28638</strain>
    </source>
</reference>
<feature type="repeat" description="CHCR" evidence="7">
    <location>
        <begin position="834"/>
        <end position="973"/>
    </location>
</feature>
<dbReference type="PROSITE" id="PS50236">
    <property type="entry name" value="CHCR"/>
    <property type="match status" value="7"/>
</dbReference>
<dbReference type="InterPro" id="IPR022365">
    <property type="entry name" value="Clathrin_H-chain_propeller_rpt"/>
</dbReference>
<feature type="repeat" description="CHCR" evidence="7">
    <location>
        <begin position="1275"/>
        <end position="1421"/>
    </location>
</feature>
<feature type="domain" description="Clathrin heavy chain linker core motif" evidence="9">
    <location>
        <begin position="332"/>
        <end position="354"/>
    </location>
</feature>
<dbReference type="Pfam" id="PF13838">
    <property type="entry name" value="Clathrin_H_link"/>
    <property type="match status" value="1"/>
</dbReference>
<evidence type="ECO:0000256" key="1">
    <source>
        <dbReference type="ARBA" id="ARBA00009535"/>
    </source>
</evidence>
<dbReference type="FunFam" id="1.25.40.10:FF:000007">
    <property type="entry name" value="Clathrin heavy chain"/>
    <property type="match status" value="1"/>
</dbReference>
<keyword evidence="2" id="KW-0677">Repeat</keyword>
<evidence type="ECO:0000256" key="5">
    <source>
        <dbReference type="ARBA" id="ARBA00023329"/>
    </source>
</evidence>
<dbReference type="GO" id="GO:0006886">
    <property type="term" value="P:intracellular protein transport"/>
    <property type="evidence" value="ECO:0007669"/>
    <property type="project" value="UniProtKB-UniRule"/>
</dbReference>
<dbReference type="EMBL" id="KQ964472">
    <property type="protein sequence ID" value="KXN71574.1"/>
    <property type="molecule type" value="Genomic_DNA"/>
</dbReference>
<evidence type="ECO:0000256" key="6">
    <source>
        <dbReference type="PIRNR" id="PIRNR002290"/>
    </source>
</evidence>
<evidence type="ECO:0000256" key="4">
    <source>
        <dbReference type="ARBA" id="ARBA00023176"/>
    </source>
</evidence>
<keyword evidence="5 6" id="KW-0968">Cytoplasmic vesicle</keyword>
<dbReference type="GO" id="GO:0030479">
    <property type="term" value="C:actin cortical patch"/>
    <property type="evidence" value="ECO:0007669"/>
    <property type="project" value="TreeGrafter"/>
</dbReference>
<comment type="subcellular location">
    <subcellularLocation>
        <location evidence="6">Cytoplasmic vesicle membrane</location>
        <topology evidence="6">Peripheral membrane protein</topology>
        <orientation evidence="6">Cytoplasmic side</orientation>
    </subcellularLocation>
    <subcellularLocation>
        <location evidence="6">Membrane</location>
        <location evidence="6">Coated pit</location>
        <topology evidence="6">Peripheral membrane protein</topology>
        <orientation evidence="6">Cytoplasmic side</orientation>
    </subcellularLocation>
</comment>
<dbReference type="OMA" id="HCYDLLH"/>
<keyword evidence="3 6" id="KW-0472">Membrane</keyword>
<evidence type="ECO:0000256" key="2">
    <source>
        <dbReference type="ARBA" id="ARBA00022737"/>
    </source>
</evidence>
<dbReference type="InterPro" id="IPR016341">
    <property type="entry name" value="Clathrin_heavy_chain"/>
</dbReference>
<dbReference type="InterPro" id="IPR016024">
    <property type="entry name" value="ARM-type_fold"/>
</dbReference>
<comment type="similarity">
    <text evidence="1 6">Belongs to the clathrin heavy chain family.</text>
</comment>
<dbReference type="OrthoDB" id="2113814at2759"/>
<feature type="repeat" description="CHCR" evidence="7">
    <location>
        <begin position="980"/>
        <end position="1125"/>
    </location>
</feature>
<dbReference type="Gene3D" id="1.25.40.10">
    <property type="entry name" value="Tetratricopeptide repeat domain"/>
    <property type="match status" value="3"/>
</dbReference>
<dbReference type="SUPFAM" id="SSF50989">
    <property type="entry name" value="Clathrin heavy-chain terminal domain"/>
    <property type="match status" value="1"/>
</dbReference>
<dbReference type="GO" id="GO:0030130">
    <property type="term" value="C:clathrin coat of trans-Golgi network vesicle"/>
    <property type="evidence" value="ECO:0007669"/>
    <property type="project" value="InterPro"/>
</dbReference>
<evidence type="ECO:0000256" key="3">
    <source>
        <dbReference type="ARBA" id="ARBA00023136"/>
    </source>
</evidence>
<dbReference type="InterPro" id="IPR000547">
    <property type="entry name" value="Clathrin_H-chain/VPS_repeat"/>
</dbReference>
<dbReference type="SMART" id="SM00299">
    <property type="entry name" value="CLH"/>
    <property type="match status" value="7"/>
</dbReference>
<feature type="repeat" description="CHCR" evidence="7">
    <location>
        <begin position="1129"/>
        <end position="1270"/>
    </location>
</feature>
<evidence type="ECO:0000259" key="9">
    <source>
        <dbReference type="Pfam" id="PF09268"/>
    </source>
</evidence>
<organism evidence="10 11">
    <name type="scientific">Conidiobolus coronatus (strain ATCC 28846 / CBS 209.66 / NRRL 28638)</name>
    <name type="common">Delacroixia coronata</name>
    <dbReference type="NCBI Taxonomy" id="796925"/>
    <lineage>
        <taxon>Eukaryota</taxon>
        <taxon>Fungi</taxon>
        <taxon>Fungi incertae sedis</taxon>
        <taxon>Zoopagomycota</taxon>
        <taxon>Entomophthoromycotina</taxon>
        <taxon>Entomophthoromycetes</taxon>
        <taxon>Entomophthorales</taxon>
        <taxon>Ancylistaceae</taxon>
        <taxon>Conidiobolus</taxon>
    </lineage>
</organism>
<comment type="function">
    <text evidence="6">Clathrin is the major protein of the polyhedral coat of coated pits and vesicles.</text>
</comment>
<dbReference type="GO" id="GO:0005829">
    <property type="term" value="C:cytosol"/>
    <property type="evidence" value="ECO:0007669"/>
    <property type="project" value="GOC"/>
</dbReference>
<feature type="repeat" description="CHCR" evidence="7">
    <location>
        <begin position="538"/>
        <end position="684"/>
    </location>
</feature>